<dbReference type="Proteomes" id="UP000078507">
    <property type="component" value="Unassembled WGS sequence"/>
</dbReference>
<dbReference type="EMBL" id="LNQB01000078">
    <property type="protein sequence ID" value="OAP43441.1"/>
    <property type="molecule type" value="Genomic_DNA"/>
</dbReference>
<organism evidence="2 3">
    <name type="scientific">Sinorhizobium saheli</name>
    <dbReference type="NCBI Taxonomy" id="36856"/>
    <lineage>
        <taxon>Bacteria</taxon>
        <taxon>Pseudomonadati</taxon>
        <taxon>Pseudomonadota</taxon>
        <taxon>Alphaproteobacteria</taxon>
        <taxon>Hyphomicrobiales</taxon>
        <taxon>Rhizobiaceae</taxon>
        <taxon>Sinorhizobium/Ensifer group</taxon>
        <taxon>Sinorhizobium</taxon>
    </lineage>
</organism>
<reference evidence="2 3" key="1">
    <citation type="submission" date="2015-11" db="EMBL/GenBank/DDBJ databases">
        <title>Ensifer anhuiense sp. nov., an effective nitrogen fixation bacterium with Glycine soja.</title>
        <authorList>
            <person name="Yan H."/>
            <person name="Chen W."/>
        </authorList>
    </citation>
    <scope>NUCLEOTIDE SEQUENCE [LARGE SCALE GENOMIC DNA]</scope>
    <source>
        <strain evidence="2 3">LMG 7837</strain>
    </source>
</reference>
<comment type="caution">
    <text evidence="2">The sequence shown here is derived from an EMBL/GenBank/DDBJ whole genome shotgun (WGS) entry which is preliminary data.</text>
</comment>
<keyword evidence="3" id="KW-1185">Reference proteome</keyword>
<sequence length="80" mass="8335">MVLAGAFLVAGGVLYMLWEALGRRELSAPRAADSARPAENGSRQTIEPQHQGLAFLGLARNWPAVAMMAGGAALLLFGAV</sequence>
<evidence type="ECO:0000313" key="3">
    <source>
        <dbReference type="Proteomes" id="UP000078507"/>
    </source>
</evidence>
<keyword evidence="1" id="KW-0812">Transmembrane</keyword>
<gene>
    <name evidence="2" type="ORF">ATB98_12140</name>
</gene>
<protein>
    <submittedName>
        <fullName evidence="2">Uncharacterized protein</fullName>
    </submittedName>
</protein>
<evidence type="ECO:0000313" key="2">
    <source>
        <dbReference type="EMBL" id="OAP43441.1"/>
    </source>
</evidence>
<name>A0A178Y7I1_SINSA</name>
<evidence type="ECO:0000256" key="1">
    <source>
        <dbReference type="SAM" id="Phobius"/>
    </source>
</evidence>
<accession>A0A178Y7I1</accession>
<keyword evidence="1" id="KW-0472">Membrane</keyword>
<feature type="transmembrane region" description="Helical" evidence="1">
    <location>
        <begin position="62"/>
        <end position="79"/>
    </location>
</feature>
<proteinExistence type="predicted"/>
<keyword evidence="1" id="KW-1133">Transmembrane helix</keyword>
<dbReference type="AlphaFoldDB" id="A0A178Y7I1"/>